<evidence type="ECO:0000313" key="1">
    <source>
        <dbReference type="EMBL" id="KLP91403.1"/>
    </source>
</evidence>
<accession>A0A837L9T4</accession>
<feature type="non-terminal residue" evidence="1">
    <location>
        <position position="237"/>
    </location>
</feature>
<gene>
    <name evidence="1" type="ORF">ABF77_20300</name>
</gene>
<dbReference type="EMBL" id="LEDI01000108">
    <property type="protein sequence ID" value="KLP91403.1"/>
    <property type="molecule type" value="Genomic_DNA"/>
</dbReference>
<comment type="caution">
    <text evidence="1">The sequence shown here is derived from an EMBL/GenBank/DDBJ whole genome shotgun (WGS) entry which is preliminary data.</text>
</comment>
<dbReference type="Proteomes" id="UP000036013">
    <property type="component" value="Unassembled WGS sequence"/>
</dbReference>
<name>A0A837L9T4_9ENTR</name>
<reference evidence="1 2" key="1">
    <citation type="submission" date="2015-06" db="EMBL/GenBank/DDBJ databases">
        <authorList>
            <person name="Adams M."/>
            <person name="Sutton G."/>
            <person name="Nelson K."/>
            <person name="Bonomo R."/>
            <person name="McCorrison J."/>
            <person name="Sanka R."/>
            <person name="Brinkac L."/>
            <person name="Nierman W."/>
        </authorList>
    </citation>
    <scope>NUCLEOTIDE SEQUENCE [LARGE SCALE GENOMIC DNA]</scope>
    <source>
        <strain evidence="1 2">GN02692</strain>
    </source>
</reference>
<evidence type="ECO:0000313" key="2">
    <source>
        <dbReference type="Proteomes" id="UP000036013"/>
    </source>
</evidence>
<sequence length="237" mass="26169">MIVKFHPRGRGGGAGPVDYLLGKDRQREGATVLQGKPEEVRELIDASPYVKKYTSGVLSFAEADLPPGQREKLMASFERVLMPGLDKDQYSILWVEHADKGRLELNFLIPNTELLTGRRLQPYYDRADRPRIDAWQTIVNGRLGLHDPNAPENRRALVTPSGLPKTKQEATEAITRGLLTLASSGELKSRQDVTDTLEGAGFEVVRTTKSSISIADPDGGRNIRLKGAIYEQSFNAG</sequence>
<organism evidence="1 2">
    <name type="scientific">Enterobacter roggenkampii</name>
    <dbReference type="NCBI Taxonomy" id="1812935"/>
    <lineage>
        <taxon>Bacteria</taxon>
        <taxon>Pseudomonadati</taxon>
        <taxon>Pseudomonadota</taxon>
        <taxon>Gammaproteobacteria</taxon>
        <taxon>Enterobacterales</taxon>
        <taxon>Enterobacteriaceae</taxon>
        <taxon>Enterobacter</taxon>
        <taxon>Enterobacter cloacae complex</taxon>
    </lineage>
</organism>
<dbReference type="NCBIfam" id="NF047848">
    <property type="entry name" value="relax_MbeA_E1"/>
    <property type="match status" value="1"/>
</dbReference>
<dbReference type="AlphaFoldDB" id="A0A837L9T4"/>
<proteinExistence type="predicted"/>
<protein>
    <submittedName>
        <fullName evidence="1">DNA polymerase</fullName>
    </submittedName>
</protein>